<evidence type="ECO:0000313" key="6">
    <source>
        <dbReference type="Proteomes" id="UP000507470"/>
    </source>
</evidence>
<dbReference type="PANTHER" id="PTHR13217">
    <property type="entry name" value="PLECKSTRIN HOMOLOGY DOMAIN-CONTAINING FAMILY G MEMBER 7"/>
    <property type="match status" value="1"/>
</dbReference>
<dbReference type="InterPro" id="IPR011993">
    <property type="entry name" value="PH-like_dom_sf"/>
</dbReference>
<accession>A0A6J8CCF7</accession>
<dbReference type="EMBL" id="CACVKT020005043">
    <property type="protein sequence ID" value="CAC5392710.1"/>
    <property type="molecule type" value="Genomic_DNA"/>
</dbReference>
<feature type="domain" description="DH" evidence="4">
    <location>
        <begin position="227"/>
        <end position="421"/>
    </location>
</feature>
<dbReference type="PROSITE" id="PS50003">
    <property type="entry name" value="PH_DOMAIN"/>
    <property type="match status" value="1"/>
</dbReference>
<dbReference type="OrthoDB" id="5585231at2759"/>
<sequence>MSVRRRQNLRRERLKNLRHGSTIEELSLEVEDIDVQERRPLVRRASSSLSSLTSEHSEESAASPIPRRGRRLAIVDTKNVGDVSPTPMSSDATPNTSCDEDENRRNRRKSSDDLENHNYQREQMLRDKRKKLLKRNTISDFYRSREQNQPGHFDDTKKNRQSFSFRKFMKTRSKESLTKLGDVLSKLKPSHFQDAELAAYKSVHWTDLIAQTENNTKPIQISETERKRREAIWELFTCECNFLVDHLMVLKHCFMEPLKNVQVEGHLMYAEPDEIFGNLDELCYISYTFCKDLIAVLLRNLTTDTIWNTSSLVEALERFAQISNEGGVFHTNCVNYSKTANALEKLRKNDDFCEFEKWCEQDPRCNRLKLNDLLVAPLQHTTKLPLLLAPIRKYTTEESDRNLLTEAIGKLEESLHQLDEKVRLERNNQRIQEIQEHLIWPSITDIDQKAYIPEFLKQCLTGQPSANLLSAPNRQLVHEGPLLLIQSTKTVEVQLFLFDDNLIITKIKSRPTRKKLSNADDYQTDHAFYEVYQQPIALDRFSMHDVGSTEAAVNGLKCIFVLVHISRFQQIIGVYTLQASCDNNKEQWIAKIMDAKDKFNCKHCMIFHKYSGKEKSPKIPSMETQLSDDTEVSPRTQRRERMVKAHHKKSLSMDTVYI</sequence>
<dbReference type="InterPro" id="IPR040181">
    <property type="entry name" value="PKHG5/7"/>
</dbReference>
<feature type="compositionally biased region" description="Low complexity" evidence="2">
    <location>
        <begin position="45"/>
        <end position="54"/>
    </location>
</feature>
<dbReference type="AlphaFoldDB" id="A0A6J8CCF7"/>
<feature type="coiled-coil region" evidence="1">
    <location>
        <begin position="401"/>
        <end position="428"/>
    </location>
</feature>
<reference evidence="5 6" key="1">
    <citation type="submission" date="2020-06" db="EMBL/GenBank/DDBJ databases">
        <authorList>
            <person name="Li R."/>
            <person name="Bekaert M."/>
        </authorList>
    </citation>
    <scope>NUCLEOTIDE SEQUENCE [LARGE SCALE GENOMIC DNA]</scope>
    <source>
        <strain evidence="6">wild</strain>
    </source>
</reference>
<feature type="domain" description="PH" evidence="3">
    <location>
        <begin position="475"/>
        <end position="597"/>
    </location>
</feature>
<name>A0A6J8CCF7_MYTCO</name>
<feature type="compositionally biased region" description="Basic and acidic residues" evidence="2">
    <location>
        <begin position="109"/>
        <end position="126"/>
    </location>
</feature>
<dbReference type="Pfam" id="PF16652">
    <property type="entry name" value="PH_13"/>
    <property type="match status" value="1"/>
</dbReference>
<dbReference type="SMART" id="SM00233">
    <property type="entry name" value="PH"/>
    <property type="match status" value="1"/>
</dbReference>
<evidence type="ECO:0000256" key="2">
    <source>
        <dbReference type="SAM" id="MobiDB-lite"/>
    </source>
</evidence>
<dbReference type="GO" id="GO:0007266">
    <property type="term" value="P:Rho protein signal transduction"/>
    <property type="evidence" value="ECO:0007669"/>
    <property type="project" value="TreeGrafter"/>
</dbReference>
<dbReference type="Gene3D" id="1.20.900.10">
    <property type="entry name" value="Dbl homology (DH) domain"/>
    <property type="match status" value="1"/>
</dbReference>
<feature type="compositionally biased region" description="Polar residues" evidence="2">
    <location>
        <begin position="86"/>
        <end position="97"/>
    </location>
</feature>
<organism evidence="5 6">
    <name type="scientific">Mytilus coruscus</name>
    <name type="common">Sea mussel</name>
    <dbReference type="NCBI Taxonomy" id="42192"/>
    <lineage>
        <taxon>Eukaryota</taxon>
        <taxon>Metazoa</taxon>
        <taxon>Spiralia</taxon>
        <taxon>Lophotrochozoa</taxon>
        <taxon>Mollusca</taxon>
        <taxon>Bivalvia</taxon>
        <taxon>Autobranchia</taxon>
        <taxon>Pteriomorphia</taxon>
        <taxon>Mytilida</taxon>
        <taxon>Mytiloidea</taxon>
        <taxon>Mytilidae</taxon>
        <taxon>Mytilinae</taxon>
        <taxon>Mytilus</taxon>
    </lineage>
</organism>
<feature type="region of interest" description="Disordered" evidence="2">
    <location>
        <begin position="45"/>
        <end position="159"/>
    </location>
</feature>
<evidence type="ECO:0008006" key="7">
    <source>
        <dbReference type="Google" id="ProtNLM"/>
    </source>
</evidence>
<evidence type="ECO:0000313" key="5">
    <source>
        <dbReference type="EMBL" id="CAC5392710.1"/>
    </source>
</evidence>
<dbReference type="Pfam" id="PF00621">
    <property type="entry name" value="RhoGEF"/>
    <property type="match status" value="1"/>
</dbReference>
<dbReference type="InterPro" id="IPR001849">
    <property type="entry name" value="PH_domain"/>
</dbReference>
<dbReference type="SUPFAM" id="SSF48065">
    <property type="entry name" value="DBL homology domain (DH-domain)"/>
    <property type="match status" value="1"/>
</dbReference>
<evidence type="ECO:0000259" key="4">
    <source>
        <dbReference type="PROSITE" id="PS50010"/>
    </source>
</evidence>
<evidence type="ECO:0000259" key="3">
    <source>
        <dbReference type="PROSITE" id="PS50003"/>
    </source>
</evidence>
<feature type="compositionally biased region" description="Basic and acidic residues" evidence="2">
    <location>
        <begin position="142"/>
        <end position="158"/>
    </location>
</feature>
<dbReference type="SUPFAM" id="SSF50729">
    <property type="entry name" value="PH domain-like"/>
    <property type="match status" value="1"/>
</dbReference>
<feature type="region of interest" description="Disordered" evidence="2">
    <location>
        <begin position="614"/>
        <end position="641"/>
    </location>
</feature>
<keyword evidence="1" id="KW-0175">Coiled coil</keyword>
<dbReference type="InterPro" id="IPR035899">
    <property type="entry name" value="DBL_dom_sf"/>
</dbReference>
<dbReference type="PANTHER" id="PTHR13217:SF6">
    <property type="entry name" value="PLECKSTRIN HOMOLOGY DOMAIN-CONTAINING FAMILY G MEMBER 7"/>
    <property type="match status" value="1"/>
</dbReference>
<proteinExistence type="predicted"/>
<dbReference type="GO" id="GO:0005085">
    <property type="term" value="F:guanyl-nucleotide exchange factor activity"/>
    <property type="evidence" value="ECO:0007669"/>
    <property type="project" value="InterPro"/>
</dbReference>
<dbReference type="InterPro" id="IPR000219">
    <property type="entry name" value="DH_dom"/>
</dbReference>
<protein>
    <recommendedName>
        <fullName evidence="7">DH domain-containing protein</fullName>
    </recommendedName>
</protein>
<dbReference type="PROSITE" id="PS50010">
    <property type="entry name" value="DH_2"/>
    <property type="match status" value="1"/>
</dbReference>
<dbReference type="Gene3D" id="2.30.29.30">
    <property type="entry name" value="Pleckstrin-homology domain (PH domain)/Phosphotyrosine-binding domain (PTB)"/>
    <property type="match status" value="1"/>
</dbReference>
<evidence type="ECO:0000256" key="1">
    <source>
        <dbReference type="SAM" id="Coils"/>
    </source>
</evidence>
<dbReference type="SMART" id="SM00325">
    <property type="entry name" value="RhoGEF"/>
    <property type="match status" value="1"/>
</dbReference>
<keyword evidence="6" id="KW-1185">Reference proteome</keyword>
<dbReference type="Proteomes" id="UP000507470">
    <property type="component" value="Unassembled WGS sequence"/>
</dbReference>
<gene>
    <name evidence="5" type="ORF">MCOR_27630</name>
</gene>